<organism evidence="1 2">
    <name type="scientific">Klebsiella phage KPN4</name>
    <dbReference type="NCBI Taxonomy" id="2601622"/>
    <lineage>
        <taxon>Viruses</taxon>
        <taxon>Duplodnaviria</taxon>
        <taxon>Heunggongvirae</taxon>
        <taxon>Uroviricota</taxon>
        <taxon>Caudoviricetes</taxon>
        <taxon>Demerecviridae</taxon>
        <taxon>Sugarlandvirus</taxon>
        <taxon>Sugarlandvirus KPN4</taxon>
    </lineage>
</organism>
<keyword evidence="2" id="KW-1185">Reference proteome</keyword>
<accession>A0A5B9NB44</accession>
<evidence type="ECO:0000313" key="1">
    <source>
        <dbReference type="EMBL" id="QEG11298.1"/>
    </source>
</evidence>
<dbReference type="EMBL" id="MN101228">
    <property type="protein sequence ID" value="QEG11298.1"/>
    <property type="molecule type" value="Genomic_DNA"/>
</dbReference>
<protein>
    <submittedName>
        <fullName evidence="1">Uncharacterized protein</fullName>
    </submittedName>
</protein>
<evidence type="ECO:0000313" key="2">
    <source>
        <dbReference type="Proteomes" id="UP000323818"/>
    </source>
</evidence>
<reference evidence="1 2" key="1">
    <citation type="submission" date="2019-06" db="EMBL/GenBank/DDBJ databases">
        <title>Comparative genomics of Klebsiella bacteriophages in the elucidation of host range specificity.</title>
        <authorList>
            <person name="Ku H."/>
            <person name="Brown T."/>
            <person name="Kabwe M."/>
            <person name="Chan H.T."/>
            <person name="Petrovski S."/>
            <person name="Tucci J."/>
        </authorList>
    </citation>
    <scope>NUCLEOTIDE SEQUENCE [LARGE SCALE GENOMIC DNA]</scope>
</reference>
<dbReference type="Proteomes" id="UP000323818">
    <property type="component" value="Segment"/>
</dbReference>
<proteinExistence type="predicted"/>
<gene>
    <name evidence="1" type="ORF">KPN4_112</name>
</gene>
<sequence length="132" mass="14883">MEKQAYLIINNGFAVGATFVDLGYTKTEWKELDADTRNRLINEAAWEPAEVYPEMVDDELVLVVSLGAVGCDAHVNVDIMDEEEWDSLDISEQNALVNGAFWEVVECYVAFCENEEEADTCCSWGHNHDDVE</sequence>
<name>A0A5B9NB44_9CAUD</name>